<evidence type="ECO:0000313" key="1">
    <source>
        <dbReference type="EMBL" id="CAA7409293.1"/>
    </source>
</evidence>
<protein>
    <submittedName>
        <fullName evidence="1">Uncharacterized protein</fullName>
    </submittedName>
</protein>
<dbReference type="AlphaFoldDB" id="A0A7I8LGY2"/>
<organism evidence="1 2">
    <name type="scientific">Spirodela intermedia</name>
    <name type="common">Intermediate duckweed</name>
    <dbReference type="NCBI Taxonomy" id="51605"/>
    <lineage>
        <taxon>Eukaryota</taxon>
        <taxon>Viridiplantae</taxon>
        <taxon>Streptophyta</taxon>
        <taxon>Embryophyta</taxon>
        <taxon>Tracheophyta</taxon>
        <taxon>Spermatophyta</taxon>
        <taxon>Magnoliopsida</taxon>
        <taxon>Liliopsida</taxon>
        <taxon>Araceae</taxon>
        <taxon>Lemnoideae</taxon>
        <taxon>Spirodela</taxon>
    </lineage>
</organism>
<evidence type="ECO:0000313" key="2">
    <source>
        <dbReference type="Proteomes" id="UP000663760"/>
    </source>
</evidence>
<keyword evidence="2" id="KW-1185">Reference proteome</keyword>
<gene>
    <name evidence="1" type="ORF">SI8410_16019971</name>
</gene>
<reference evidence="1" key="1">
    <citation type="submission" date="2020-02" db="EMBL/GenBank/DDBJ databases">
        <authorList>
            <person name="Scholz U."/>
            <person name="Mascher M."/>
            <person name="Fiebig A."/>
        </authorList>
    </citation>
    <scope>NUCLEOTIDE SEQUENCE</scope>
</reference>
<accession>A0A7I8LGY2</accession>
<dbReference type="OrthoDB" id="1744168at2759"/>
<dbReference type="Proteomes" id="UP000663760">
    <property type="component" value="Chromosome 16"/>
</dbReference>
<name>A0A7I8LGY2_SPIIN</name>
<sequence length="148" mass="16675">MIDVASGGTFMNKYEDEAIELIETLAKNSAHHYALNQNGRFTGPRKRGIHDLKNVETGLSIDKSSATGFDHQQLKTNQDMVDCVLCLSYEHVKVDCPKYDQPYGIVEDVIVKIENFYFPADFIIADMKIIGEHNPCSNNPWKAILSHS</sequence>
<dbReference type="EMBL" id="LR746279">
    <property type="protein sequence ID" value="CAA7409293.1"/>
    <property type="molecule type" value="Genomic_DNA"/>
</dbReference>
<proteinExistence type="predicted"/>